<gene>
    <name evidence="2" type="ORF">NCTC12126_05415</name>
</gene>
<dbReference type="GO" id="GO:0005524">
    <property type="term" value="F:ATP binding"/>
    <property type="evidence" value="ECO:0007669"/>
    <property type="project" value="UniProtKB-KW"/>
</dbReference>
<name>A0A484Z868_9ENTR</name>
<dbReference type="AlphaFoldDB" id="A0A484Z868"/>
<proteinExistence type="predicted"/>
<keyword evidence="2" id="KW-0547">Nucleotide-binding</keyword>
<evidence type="ECO:0000313" key="3">
    <source>
        <dbReference type="Proteomes" id="UP000351155"/>
    </source>
</evidence>
<evidence type="ECO:0000313" key="2">
    <source>
        <dbReference type="EMBL" id="VFS44125.1"/>
    </source>
</evidence>
<accession>A0A484Z868</accession>
<keyword evidence="1" id="KW-1133">Transmembrane helix</keyword>
<keyword evidence="2" id="KW-0067">ATP-binding</keyword>
<feature type="transmembrane region" description="Helical" evidence="1">
    <location>
        <begin position="16"/>
        <end position="35"/>
    </location>
</feature>
<dbReference type="Proteomes" id="UP000351155">
    <property type="component" value="Unassembled WGS sequence"/>
</dbReference>
<dbReference type="EMBL" id="CAADIW010000071">
    <property type="protein sequence ID" value="VFS44125.1"/>
    <property type="molecule type" value="Genomic_DNA"/>
</dbReference>
<protein>
    <submittedName>
        <fullName evidence="2">Cysteine/glutathione ABC transporter membrane /ATP-binding protein</fullName>
    </submittedName>
</protein>
<organism evidence="2 3">
    <name type="scientific">Enterobacter cancerogenus</name>
    <dbReference type="NCBI Taxonomy" id="69218"/>
    <lineage>
        <taxon>Bacteria</taxon>
        <taxon>Pseudomonadati</taxon>
        <taxon>Pseudomonadota</taxon>
        <taxon>Gammaproteobacteria</taxon>
        <taxon>Enterobacterales</taxon>
        <taxon>Enterobacteriaceae</taxon>
        <taxon>Enterobacter</taxon>
        <taxon>Enterobacter cloacae complex</taxon>
    </lineage>
</organism>
<reference evidence="2 3" key="1">
    <citation type="submission" date="2019-03" db="EMBL/GenBank/DDBJ databases">
        <authorList>
            <consortium name="Pathogen Informatics"/>
        </authorList>
    </citation>
    <scope>NUCLEOTIDE SEQUENCE [LARGE SCALE GENOMIC DNA]</scope>
    <source>
        <strain evidence="2 3">NCTC12126</strain>
    </source>
</reference>
<sequence length="79" mass="8860">MRALLPYLALYKRHKWMLTLGIILAIVTLLASIGLLTLSGWFLSASAVAGFAGLYSFNYMLPAAGVPWHRHYPYCRALF</sequence>
<keyword evidence="1" id="KW-0812">Transmembrane</keyword>
<evidence type="ECO:0000256" key="1">
    <source>
        <dbReference type="SAM" id="Phobius"/>
    </source>
</evidence>
<feature type="transmembrane region" description="Helical" evidence="1">
    <location>
        <begin position="41"/>
        <end position="61"/>
    </location>
</feature>
<keyword evidence="1" id="KW-0472">Membrane</keyword>